<dbReference type="EnsemblProtists" id="EKX42057">
    <property type="protein sequence ID" value="EKX42057"/>
    <property type="gene ID" value="GUITHDRAFT_111910"/>
</dbReference>
<reference evidence="5" key="2">
    <citation type="submission" date="2012-11" db="EMBL/GenBank/DDBJ databases">
        <authorList>
            <person name="Kuo A."/>
            <person name="Curtis B.A."/>
            <person name="Tanifuji G."/>
            <person name="Burki F."/>
            <person name="Gruber A."/>
            <person name="Irimia M."/>
            <person name="Maruyama S."/>
            <person name="Arias M.C."/>
            <person name="Ball S.G."/>
            <person name="Gile G.H."/>
            <person name="Hirakawa Y."/>
            <person name="Hopkins J.F."/>
            <person name="Rensing S.A."/>
            <person name="Schmutz J."/>
            <person name="Symeonidi A."/>
            <person name="Elias M."/>
            <person name="Eveleigh R.J."/>
            <person name="Herman E.K."/>
            <person name="Klute M.J."/>
            <person name="Nakayama T."/>
            <person name="Obornik M."/>
            <person name="Reyes-Prieto A."/>
            <person name="Armbrust E.V."/>
            <person name="Aves S.J."/>
            <person name="Beiko R.G."/>
            <person name="Coutinho P."/>
            <person name="Dacks J.B."/>
            <person name="Durnford D.G."/>
            <person name="Fast N.M."/>
            <person name="Green B.R."/>
            <person name="Grisdale C."/>
            <person name="Hempe F."/>
            <person name="Henrissat B."/>
            <person name="Hoppner M.P."/>
            <person name="Ishida K.-I."/>
            <person name="Kim E."/>
            <person name="Koreny L."/>
            <person name="Kroth P.G."/>
            <person name="Liu Y."/>
            <person name="Malik S.-B."/>
            <person name="Maier U.G."/>
            <person name="McRose D."/>
            <person name="Mock T."/>
            <person name="Neilson J.A."/>
            <person name="Onodera N.T."/>
            <person name="Poole A.M."/>
            <person name="Pritham E.J."/>
            <person name="Richards T.A."/>
            <person name="Rocap G."/>
            <person name="Roy S.W."/>
            <person name="Sarai C."/>
            <person name="Schaack S."/>
            <person name="Shirato S."/>
            <person name="Slamovits C.H."/>
            <person name="Spencer D.F."/>
            <person name="Suzuki S."/>
            <person name="Worden A.Z."/>
            <person name="Zauner S."/>
            <person name="Barry K."/>
            <person name="Bell C."/>
            <person name="Bharti A.K."/>
            <person name="Crow J.A."/>
            <person name="Grimwood J."/>
            <person name="Kramer R."/>
            <person name="Lindquist E."/>
            <person name="Lucas S."/>
            <person name="Salamov A."/>
            <person name="McFadden G.I."/>
            <person name="Lane C.E."/>
            <person name="Keeling P.J."/>
            <person name="Gray M.W."/>
            <person name="Grigoriev I.V."/>
            <person name="Archibald J.M."/>
        </authorList>
    </citation>
    <scope>NUCLEOTIDE SEQUENCE</scope>
    <source>
        <strain evidence="5">CCMP2712</strain>
    </source>
</reference>
<reference evidence="4" key="3">
    <citation type="submission" date="2016-03" db="UniProtKB">
        <authorList>
            <consortium name="EnsemblProtists"/>
        </authorList>
    </citation>
    <scope>IDENTIFICATION</scope>
</reference>
<keyword evidence="2" id="KW-1133">Transmembrane helix</keyword>
<keyword evidence="2" id="KW-0472">Membrane</keyword>
<dbReference type="Proteomes" id="UP000011087">
    <property type="component" value="Unassembled WGS sequence"/>
</dbReference>
<accession>L1J157</accession>
<evidence type="ECO:0000313" key="5">
    <source>
        <dbReference type="Proteomes" id="UP000011087"/>
    </source>
</evidence>
<organism evidence="3">
    <name type="scientific">Guillardia theta (strain CCMP2712)</name>
    <name type="common">Cryptophyte</name>
    <dbReference type="NCBI Taxonomy" id="905079"/>
    <lineage>
        <taxon>Eukaryota</taxon>
        <taxon>Cryptophyceae</taxon>
        <taxon>Pyrenomonadales</taxon>
        <taxon>Geminigeraceae</taxon>
        <taxon>Guillardia</taxon>
    </lineage>
</organism>
<reference evidence="3 5" key="1">
    <citation type="journal article" date="2012" name="Nature">
        <title>Algal genomes reveal evolutionary mosaicism and the fate of nucleomorphs.</title>
        <authorList>
            <consortium name="DOE Joint Genome Institute"/>
            <person name="Curtis B.A."/>
            <person name="Tanifuji G."/>
            <person name="Burki F."/>
            <person name="Gruber A."/>
            <person name="Irimia M."/>
            <person name="Maruyama S."/>
            <person name="Arias M.C."/>
            <person name="Ball S.G."/>
            <person name="Gile G.H."/>
            <person name="Hirakawa Y."/>
            <person name="Hopkins J.F."/>
            <person name="Kuo A."/>
            <person name="Rensing S.A."/>
            <person name="Schmutz J."/>
            <person name="Symeonidi A."/>
            <person name="Elias M."/>
            <person name="Eveleigh R.J."/>
            <person name="Herman E.K."/>
            <person name="Klute M.J."/>
            <person name="Nakayama T."/>
            <person name="Obornik M."/>
            <person name="Reyes-Prieto A."/>
            <person name="Armbrust E.V."/>
            <person name="Aves S.J."/>
            <person name="Beiko R.G."/>
            <person name="Coutinho P."/>
            <person name="Dacks J.B."/>
            <person name="Durnford D.G."/>
            <person name="Fast N.M."/>
            <person name="Green B.R."/>
            <person name="Grisdale C.J."/>
            <person name="Hempel F."/>
            <person name="Henrissat B."/>
            <person name="Hoppner M.P."/>
            <person name="Ishida K."/>
            <person name="Kim E."/>
            <person name="Koreny L."/>
            <person name="Kroth P.G."/>
            <person name="Liu Y."/>
            <person name="Malik S.B."/>
            <person name="Maier U.G."/>
            <person name="McRose D."/>
            <person name="Mock T."/>
            <person name="Neilson J.A."/>
            <person name="Onodera N.T."/>
            <person name="Poole A.M."/>
            <person name="Pritham E.J."/>
            <person name="Richards T.A."/>
            <person name="Rocap G."/>
            <person name="Roy S.W."/>
            <person name="Sarai C."/>
            <person name="Schaack S."/>
            <person name="Shirato S."/>
            <person name="Slamovits C.H."/>
            <person name="Spencer D.F."/>
            <person name="Suzuki S."/>
            <person name="Worden A.Z."/>
            <person name="Zauner S."/>
            <person name="Barry K."/>
            <person name="Bell C."/>
            <person name="Bharti A.K."/>
            <person name="Crow J.A."/>
            <person name="Grimwood J."/>
            <person name="Kramer R."/>
            <person name="Lindquist E."/>
            <person name="Lucas S."/>
            <person name="Salamov A."/>
            <person name="McFadden G.I."/>
            <person name="Lane C.E."/>
            <person name="Keeling P.J."/>
            <person name="Gray M.W."/>
            <person name="Grigoriev I.V."/>
            <person name="Archibald J.M."/>
        </authorList>
    </citation>
    <scope>NUCLEOTIDE SEQUENCE</scope>
    <source>
        <strain evidence="3 5">CCMP2712</strain>
    </source>
</reference>
<dbReference type="PaxDb" id="55529-EKX42057"/>
<dbReference type="KEGG" id="gtt:GUITHDRAFT_111910"/>
<feature type="compositionally biased region" description="Polar residues" evidence="1">
    <location>
        <begin position="25"/>
        <end position="36"/>
    </location>
</feature>
<feature type="region of interest" description="Disordered" evidence="1">
    <location>
        <begin position="18"/>
        <end position="41"/>
    </location>
</feature>
<dbReference type="EMBL" id="JH993019">
    <property type="protein sequence ID" value="EKX42057.1"/>
    <property type="molecule type" value="Genomic_DNA"/>
</dbReference>
<feature type="region of interest" description="Disordered" evidence="1">
    <location>
        <begin position="86"/>
        <end position="108"/>
    </location>
</feature>
<feature type="compositionally biased region" description="Polar residues" evidence="1">
    <location>
        <begin position="167"/>
        <end position="179"/>
    </location>
</feature>
<feature type="region of interest" description="Disordered" evidence="1">
    <location>
        <begin position="149"/>
        <end position="211"/>
    </location>
</feature>
<dbReference type="GeneID" id="17298678"/>
<dbReference type="RefSeq" id="XP_005829037.1">
    <property type="nucleotide sequence ID" value="XM_005828980.1"/>
</dbReference>
<proteinExistence type="predicted"/>
<keyword evidence="5" id="KW-1185">Reference proteome</keyword>
<evidence type="ECO:0000256" key="1">
    <source>
        <dbReference type="SAM" id="MobiDB-lite"/>
    </source>
</evidence>
<feature type="transmembrane region" description="Helical" evidence="2">
    <location>
        <begin position="277"/>
        <end position="299"/>
    </location>
</feature>
<sequence>MVKDHDANPDEVVVNVEVKEGAAPTTIQDQDDNGGSSALADENEDIVSVQHSGIVEAKLKTRFHESSSKLDRSFFMARLVDGQRRYEQTPVEGGGPIRKPGGAECQRKPGMVCSHDACTSFYGMERAEQAEGPKEDTASPVAKIARDIKADDEAYMKRDEQEKISDDQTSASKADQPSATHEKAAEEARDSEPAELDQGESEAATGQEEEQEMCLPLSFSTAYSNIKEELFGTTEHLQRFKRPVRRAWMKNFIDAKEDHDLYKPGRVRMCNTEVCNVMIVGVILLAGFGLHILLSTLVFPLHVQ</sequence>
<feature type="compositionally biased region" description="Basic and acidic residues" evidence="1">
    <location>
        <begin position="180"/>
        <end position="192"/>
    </location>
</feature>
<gene>
    <name evidence="3" type="ORF">GUITHDRAFT_111910</name>
</gene>
<evidence type="ECO:0000313" key="3">
    <source>
        <dbReference type="EMBL" id="EKX42057.1"/>
    </source>
</evidence>
<evidence type="ECO:0000256" key="2">
    <source>
        <dbReference type="SAM" id="Phobius"/>
    </source>
</evidence>
<protein>
    <submittedName>
        <fullName evidence="3 4">Uncharacterized protein</fullName>
    </submittedName>
</protein>
<keyword evidence="2" id="KW-0812">Transmembrane</keyword>
<dbReference type="AlphaFoldDB" id="L1J157"/>
<name>L1J157_GUITC</name>
<evidence type="ECO:0000313" key="4">
    <source>
        <dbReference type="EnsemblProtists" id="EKX42057"/>
    </source>
</evidence>
<feature type="compositionally biased region" description="Basic and acidic residues" evidence="1">
    <location>
        <begin position="149"/>
        <end position="166"/>
    </location>
</feature>
<dbReference type="HOGENOM" id="CLU_916591_0_0_1"/>